<keyword evidence="4" id="KW-1185">Reference proteome</keyword>
<dbReference type="PROSITE" id="PS51257">
    <property type="entry name" value="PROKAR_LIPOPROTEIN"/>
    <property type="match status" value="1"/>
</dbReference>
<feature type="repeat" description="TPR" evidence="1">
    <location>
        <begin position="74"/>
        <end position="107"/>
    </location>
</feature>
<dbReference type="PROSITE" id="PS51724">
    <property type="entry name" value="SPOR"/>
    <property type="match status" value="1"/>
</dbReference>
<sequence>MILKLAASTMVISTTLTGCGPFGGGSVASSSSKPATVKDGAKYAKKAEKALRKGQVEKAIVFAERSVAGVGSDPETRALLGQSYMAAGRFYSAERSFLDAMELGKRDARTILSLSLSQLAQGKANKAKQLIEDNRQFIPTADYGLALALTGDSKSAVEVLEEAIRGANVAGRTRQNLGLAYALDGRWKEAKLMAMQDMTPATVDNRMMQWAHMARPGAYEVRVASLLNVEPVTNDPGQPVRLALNAAPVMPAVAATPAEDYNREVASFDRDMPLPAVGPAPVAESEVDFMAKENDVKVTTVDVPASKPAVKAPVVKPAPAAPEKKFIVEAPAAKPAAAPKAAPVTSAAAQAISAVKPVLQKVAFTPRARSISGNKHLVQLGVFSSPENVERAWDILSKQNKDLASFQYASSTIQRNGKTLYRLAAMGFGNEQSAKDMCVGIKAKGGACIVRNVQNIRPTQMASKAPRKLAAR</sequence>
<dbReference type="InterPro" id="IPR011990">
    <property type="entry name" value="TPR-like_helical_dom_sf"/>
</dbReference>
<reference evidence="3 4" key="1">
    <citation type="journal article" date="2019" name="Int. J. Syst. Evol. Microbiol.">
        <title>The Global Catalogue of Microorganisms (GCM) 10K type strain sequencing project: providing services to taxonomists for standard genome sequencing and annotation.</title>
        <authorList>
            <consortium name="The Broad Institute Genomics Platform"/>
            <consortium name="The Broad Institute Genome Sequencing Center for Infectious Disease"/>
            <person name="Wu L."/>
            <person name="Ma J."/>
        </authorList>
    </citation>
    <scope>NUCLEOTIDE SEQUENCE [LARGE SCALE GENOMIC DNA]</scope>
    <source>
        <strain evidence="3 4">JCM 14162</strain>
    </source>
</reference>
<dbReference type="Pfam" id="PF05036">
    <property type="entry name" value="SPOR"/>
    <property type="match status" value="1"/>
</dbReference>
<keyword evidence="1" id="KW-0802">TPR repeat</keyword>
<name>A0ABN1ASX7_9SPHN</name>
<dbReference type="Proteomes" id="UP001500713">
    <property type="component" value="Unassembled WGS sequence"/>
</dbReference>
<feature type="domain" description="SPOR" evidence="2">
    <location>
        <begin position="370"/>
        <end position="454"/>
    </location>
</feature>
<evidence type="ECO:0000313" key="4">
    <source>
        <dbReference type="Proteomes" id="UP001500713"/>
    </source>
</evidence>
<dbReference type="InterPro" id="IPR036680">
    <property type="entry name" value="SPOR-like_sf"/>
</dbReference>
<dbReference type="InterPro" id="IPR019734">
    <property type="entry name" value="TPR_rpt"/>
</dbReference>
<protein>
    <recommendedName>
        <fullName evidence="2">SPOR domain-containing protein</fullName>
    </recommendedName>
</protein>
<organism evidence="3 4">
    <name type="scientific">Parasphingorhabdus litoris</name>
    <dbReference type="NCBI Taxonomy" id="394733"/>
    <lineage>
        <taxon>Bacteria</taxon>
        <taxon>Pseudomonadati</taxon>
        <taxon>Pseudomonadota</taxon>
        <taxon>Alphaproteobacteria</taxon>
        <taxon>Sphingomonadales</taxon>
        <taxon>Sphingomonadaceae</taxon>
        <taxon>Parasphingorhabdus</taxon>
    </lineage>
</organism>
<accession>A0ABN1ASX7</accession>
<dbReference type="SUPFAM" id="SSF48452">
    <property type="entry name" value="TPR-like"/>
    <property type="match status" value="1"/>
</dbReference>
<dbReference type="InterPro" id="IPR007730">
    <property type="entry name" value="SPOR-like_dom"/>
</dbReference>
<proteinExistence type="predicted"/>
<evidence type="ECO:0000256" key="1">
    <source>
        <dbReference type="PROSITE-ProRule" id="PRU00339"/>
    </source>
</evidence>
<dbReference type="PROSITE" id="PS50005">
    <property type="entry name" value="TPR"/>
    <property type="match status" value="1"/>
</dbReference>
<dbReference type="EMBL" id="BAAAEM010000003">
    <property type="protein sequence ID" value="GAA0483182.1"/>
    <property type="molecule type" value="Genomic_DNA"/>
</dbReference>
<gene>
    <name evidence="3" type="ORF">GCM10009096_26960</name>
</gene>
<dbReference type="Gene3D" id="1.25.40.10">
    <property type="entry name" value="Tetratricopeptide repeat domain"/>
    <property type="match status" value="1"/>
</dbReference>
<dbReference type="Gene3D" id="3.30.70.1070">
    <property type="entry name" value="Sporulation related repeat"/>
    <property type="match status" value="1"/>
</dbReference>
<evidence type="ECO:0000313" key="3">
    <source>
        <dbReference type="EMBL" id="GAA0483182.1"/>
    </source>
</evidence>
<dbReference type="SUPFAM" id="SSF110997">
    <property type="entry name" value="Sporulation related repeat"/>
    <property type="match status" value="1"/>
</dbReference>
<evidence type="ECO:0000259" key="2">
    <source>
        <dbReference type="PROSITE" id="PS51724"/>
    </source>
</evidence>
<comment type="caution">
    <text evidence="3">The sequence shown here is derived from an EMBL/GenBank/DDBJ whole genome shotgun (WGS) entry which is preliminary data.</text>
</comment>